<dbReference type="Pfam" id="PF02156">
    <property type="entry name" value="Glyco_hydro_26"/>
    <property type="match status" value="1"/>
</dbReference>
<dbReference type="PROSITE" id="PS51764">
    <property type="entry name" value="GH26"/>
    <property type="match status" value="1"/>
</dbReference>
<evidence type="ECO:0000259" key="4">
    <source>
        <dbReference type="PROSITE" id="PS51764"/>
    </source>
</evidence>
<keyword evidence="6" id="KW-1185">Reference proteome</keyword>
<dbReference type="eggNOG" id="COG4124">
    <property type="taxonomic scope" value="Bacteria"/>
</dbReference>
<evidence type="ECO:0000313" key="6">
    <source>
        <dbReference type="Proteomes" id="UP000018901"/>
    </source>
</evidence>
<dbReference type="GO" id="GO:0004553">
    <property type="term" value="F:hydrolase activity, hydrolyzing O-glycosyl compounds"/>
    <property type="evidence" value="ECO:0007669"/>
    <property type="project" value="InterPro"/>
</dbReference>
<accession>W0EXC6</accession>
<comment type="similarity">
    <text evidence="3">Belongs to the glycosyl hydrolase 26 family.</text>
</comment>
<keyword evidence="2" id="KW-0326">Glycosidase</keyword>
<dbReference type="STRING" id="880074.BARVI_08475"/>
<evidence type="ECO:0000313" key="5">
    <source>
        <dbReference type="EMBL" id="AHF13854.1"/>
    </source>
</evidence>
<dbReference type="EMBL" id="CP007034">
    <property type="protein sequence ID" value="AHF13854.1"/>
    <property type="molecule type" value="Genomic_DNA"/>
</dbReference>
<dbReference type="SUPFAM" id="SSF51445">
    <property type="entry name" value="(Trans)glycosidases"/>
    <property type="match status" value="1"/>
</dbReference>
<gene>
    <name evidence="5" type="ORF">BARVI_08475</name>
</gene>
<dbReference type="AlphaFoldDB" id="W0EXC6"/>
<evidence type="ECO:0000256" key="2">
    <source>
        <dbReference type="ARBA" id="ARBA00023295"/>
    </source>
</evidence>
<name>W0EXC6_9BACT</name>
<organism evidence="5 6">
    <name type="scientific">Barnesiella viscericola DSM 18177</name>
    <dbReference type="NCBI Taxonomy" id="880074"/>
    <lineage>
        <taxon>Bacteria</taxon>
        <taxon>Pseudomonadati</taxon>
        <taxon>Bacteroidota</taxon>
        <taxon>Bacteroidia</taxon>
        <taxon>Bacteroidales</taxon>
        <taxon>Barnesiellaceae</taxon>
        <taxon>Barnesiella</taxon>
    </lineage>
</organism>
<comment type="caution">
    <text evidence="3">Lacks conserved residue(s) required for the propagation of feature annotation.</text>
</comment>
<dbReference type="PROSITE" id="PS51257">
    <property type="entry name" value="PROKAR_LIPOPROTEIN"/>
    <property type="match status" value="1"/>
</dbReference>
<reference evidence="5 6" key="1">
    <citation type="submission" date="2013-12" db="EMBL/GenBank/DDBJ databases">
        <authorList>
            <consortium name="DOE Joint Genome Institute"/>
            <person name="Eisen J."/>
            <person name="Huntemann M."/>
            <person name="Han J."/>
            <person name="Chen A."/>
            <person name="Kyrpides N."/>
            <person name="Mavromatis K."/>
            <person name="Markowitz V."/>
            <person name="Palaniappan K."/>
            <person name="Ivanova N."/>
            <person name="Schaumberg A."/>
            <person name="Pati A."/>
            <person name="Liolios K."/>
            <person name="Nordberg H.P."/>
            <person name="Cantor M.N."/>
            <person name="Hua S.X."/>
            <person name="Woyke T."/>
        </authorList>
    </citation>
    <scope>NUCLEOTIDE SEQUENCE [LARGE SCALE GENOMIC DNA]</scope>
    <source>
        <strain evidence="6">DSM 18177</strain>
    </source>
</reference>
<dbReference type="RefSeq" id="WP_025278769.1">
    <property type="nucleotide sequence ID" value="NZ_CP007034.1"/>
</dbReference>
<dbReference type="OrthoDB" id="9816550at2"/>
<dbReference type="Proteomes" id="UP000018901">
    <property type="component" value="Chromosome"/>
</dbReference>
<dbReference type="GeneID" id="90529437"/>
<keyword evidence="1" id="KW-0378">Hydrolase</keyword>
<evidence type="ECO:0000256" key="3">
    <source>
        <dbReference type="PROSITE-ProRule" id="PRU01100"/>
    </source>
</evidence>
<dbReference type="KEGG" id="bvs:BARVI_08475"/>
<dbReference type="Gene3D" id="3.20.20.80">
    <property type="entry name" value="Glycosidases"/>
    <property type="match status" value="1"/>
</dbReference>
<sequence>MVHLRKPTFYLLFVLLILCACDENKCGSKAPDWIASDISASSVLTELCQELALRMDSGIMLGHEESLAYGSMWYNQPGRSDVKSVCGNYPAVVDWSLDGIESGASLSADSVPFVRIKQYVKQFYGHGGVTVFSWNPSWQSSLSGKTDSILSEQEFVQRYGKGLDRVAAFLMDLRSDSGSYIPVIVQLFDWTDLENVCSPEAYITLWRRSVDYLRNDKNVHHVLYAYSRNAVKTEEELTRYYPGNAYVDVVGLSLYQDFETDASGALYVQRLEQGLSAVCHFAQKNKKFPALTGTGLKGVKISNFFSGILDPVISRHKISYIVFGANMWNEEESYYIPIPGHPASEDFLNFVHSEHIIMCDNKL</sequence>
<dbReference type="HOGENOM" id="CLU_016930_0_1_10"/>
<dbReference type="InterPro" id="IPR017853">
    <property type="entry name" value="GH"/>
</dbReference>
<evidence type="ECO:0000256" key="1">
    <source>
        <dbReference type="ARBA" id="ARBA00022801"/>
    </source>
</evidence>
<feature type="domain" description="GH26" evidence="4">
    <location>
        <begin position="38"/>
        <end position="360"/>
    </location>
</feature>
<dbReference type="InterPro" id="IPR022790">
    <property type="entry name" value="GH26_dom"/>
</dbReference>
<protein>
    <recommendedName>
        <fullName evidence="4">GH26 domain-containing protein</fullName>
    </recommendedName>
</protein>
<proteinExistence type="inferred from homology"/>